<dbReference type="Proteomes" id="UP000012040">
    <property type="component" value="Chromosome"/>
</dbReference>
<evidence type="ECO:0000313" key="2">
    <source>
        <dbReference type="Proteomes" id="UP000012040"/>
    </source>
</evidence>
<gene>
    <name evidence="1" type="ORF">A11Q_1856</name>
</gene>
<reference evidence="1 2" key="1">
    <citation type="journal article" date="2013" name="ISME J.">
        <title>By their genes ye shall know them: genomic signatures of predatory bacteria.</title>
        <authorList>
            <person name="Pasternak Z."/>
            <person name="Pietrokovski S."/>
            <person name="Rotem O."/>
            <person name="Gophna U."/>
            <person name="Lurie-Weinberger M.N."/>
            <person name="Jurkevitch E."/>
        </authorList>
    </citation>
    <scope>NUCLEOTIDE SEQUENCE [LARGE SCALE GENOMIC DNA]</scope>
    <source>
        <strain evidence="1 2">JSS</strain>
    </source>
</reference>
<proteinExistence type="predicted"/>
<dbReference type="EMBL" id="CP003537">
    <property type="protein sequence ID" value="AGH96072.1"/>
    <property type="molecule type" value="Genomic_DNA"/>
</dbReference>
<organism evidence="1 2">
    <name type="scientific">Pseudobdellovibrio exovorus JSS</name>
    <dbReference type="NCBI Taxonomy" id="1184267"/>
    <lineage>
        <taxon>Bacteria</taxon>
        <taxon>Pseudomonadati</taxon>
        <taxon>Bdellovibrionota</taxon>
        <taxon>Bdellovibrionia</taxon>
        <taxon>Bdellovibrionales</taxon>
        <taxon>Pseudobdellovibrionaceae</taxon>
        <taxon>Pseudobdellovibrio</taxon>
    </lineage>
</organism>
<sequence>MKMFMLVEVILSKKSVNPESGKVVYQSFFNNAKKVMGEDGKEGFLPDTGKVKFDHPLSKGWHLLMVKISTYQGQVFYTGLKEIKDSKIIQALSEGE</sequence>
<dbReference type="PATRIC" id="fig|1184267.3.peg.1879"/>
<dbReference type="RefSeq" id="WP_015470562.1">
    <property type="nucleotide sequence ID" value="NC_020813.1"/>
</dbReference>
<name>M4V9K7_9BACT</name>
<evidence type="ECO:0000313" key="1">
    <source>
        <dbReference type="EMBL" id="AGH96072.1"/>
    </source>
</evidence>
<keyword evidence="2" id="KW-1185">Reference proteome</keyword>
<dbReference type="HOGENOM" id="CLU_2354134_0_0_7"/>
<accession>M4V9K7</accession>
<dbReference type="AlphaFoldDB" id="M4V9K7"/>
<protein>
    <submittedName>
        <fullName evidence="1">Uncharacterized protein</fullName>
    </submittedName>
</protein>
<dbReference type="KEGG" id="bex:A11Q_1856"/>
<dbReference type="STRING" id="1184267.A11Q_1856"/>